<reference evidence="2 3" key="1">
    <citation type="submission" date="2018-03" db="EMBL/GenBank/DDBJ databases">
        <title>Genomic Encyclopedia of Type Strains, Phase III (KMG-III): the genomes of soil and plant-associated and newly described type strains.</title>
        <authorList>
            <person name="Whitman W."/>
        </authorList>
    </citation>
    <scope>NUCLEOTIDE SEQUENCE [LARGE SCALE GENOMIC DNA]</scope>
    <source>
        <strain evidence="2 3">CGMCC 4.7125</strain>
    </source>
</reference>
<protein>
    <submittedName>
        <fullName evidence="2">HPr serine kinase-like protein</fullName>
    </submittedName>
</protein>
<keyword evidence="3" id="KW-1185">Reference proteome</keyword>
<keyword evidence="2" id="KW-0808">Transferase</keyword>
<dbReference type="Proteomes" id="UP000238362">
    <property type="component" value="Unassembled WGS sequence"/>
</dbReference>
<organism evidence="2 3">
    <name type="scientific">Prauserella shujinwangii</name>
    <dbReference type="NCBI Taxonomy" id="1453103"/>
    <lineage>
        <taxon>Bacteria</taxon>
        <taxon>Bacillati</taxon>
        <taxon>Actinomycetota</taxon>
        <taxon>Actinomycetes</taxon>
        <taxon>Pseudonocardiales</taxon>
        <taxon>Pseudonocardiaceae</taxon>
        <taxon>Prauserella</taxon>
    </lineage>
</organism>
<comment type="caution">
    <text evidence="2">The sequence shown here is derived from an EMBL/GenBank/DDBJ whole genome shotgun (WGS) entry which is preliminary data.</text>
</comment>
<evidence type="ECO:0000313" key="2">
    <source>
        <dbReference type="EMBL" id="PRX45626.1"/>
    </source>
</evidence>
<gene>
    <name evidence="2" type="ORF">B0I33_109289</name>
</gene>
<dbReference type="EMBL" id="PVNH01000009">
    <property type="protein sequence ID" value="PRX45626.1"/>
    <property type="molecule type" value="Genomic_DNA"/>
</dbReference>
<dbReference type="Gene3D" id="3.40.50.300">
    <property type="entry name" value="P-loop containing nucleotide triphosphate hydrolases"/>
    <property type="match status" value="1"/>
</dbReference>
<dbReference type="GO" id="GO:0005524">
    <property type="term" value="F:ATP binding"/>
    <property type="evidence" value="ECO:0007669"/>
    <property type="project" value="InterPro"/>
</dbReference>
<dbReference type="Pfam" id="PF07475">
    <property type="entry name" value="Hpr_kinase_C"/>
    <property type="match status" value="1"/>
</dbReference>
<dbReference type="AlphaFoldDB" id="A0A2T0LQJ4"/>
<name>A0A2T0LQJ4_9PSEU</name>
<dbReference type="InterPro" id="IPR027417">
    <property type="entry name" value="P-loop_NTPase"/>
</dbReference>
<accession>A0A2T0LQJ4</accession>
<dbReference type="InterPro" id="IPR011104">
    <property type="entry name" value="Hpr_kin/Pase_C"/>
</dbReference>
<sequence length="313" mass="32663">MAHVYRAHGLTVVSELPLPLPPGDPGGAEAGPDLVLRLGGERPVPHEHPPGTRVAGLTRADGRMFYSLVREGDRTVLRYPELCEFTGDREFGAVTVEPHPGVDPGLLSVLAGGTLLAVHLTLRQHLVLHASAVRVGGRALAFVGASGMGKSTLAAALCGAGHGLVADDVLRVDRTEAAMLVHPGSTESRLRVNARGLADAAPAGAVRPTADGRLALRPGTRADGPLPLAACVVPRPSREVDGVAVRRLPPSLALLRMCQFPRVLGWCDPPSMDAAFQALGDLVERVPVFEATVPWGPPFPPGVLDDLLAAVTP</sequence>
<keyword evidence="2" id="KW-0418">Kinase</keyword>
<dbReference type="GO" id="GO:0006109">
    <property type="term" value="P:regulation of carbohydrate metabolic process"/>
    <property type="evidence" value="ECO:0007669"/>
    <property type="project" value="InterPro"/>
</dbReference>
<evidence type="ECO:0000313" key="3">
    <source>
        <dbReference type="Proteomes" id="UP000238362"/>
    </source>
</evidence>
<dbReference type="GO" id="GO:0000155">
    <property type="term" value="F:phosphorelay sensor kinase activity"/>
    <property type="evidence" value="ECO:0007669"/>
    <property type="project" value="InterPro"/>
</dbReference>
<evidence type="ECO:0000259" key="1">
    <source>
        <dbReference type="Pfam" id="PF07475"/>
    </source>
</evidence>
<dbReference type="SUPFAM" id="SSF53795">
    <property type="entry name" value="PEP carboxykinase-like"/>
    <property type="match status" value="1"/>
</dbReference>
<dbReference type="RefSeq" id="WP_181193410.1">
    <property type="nucleotide sequence ID" value="NZ_PVNH01000009.1"/>
</dbReference>
<feature type="domain" description="HPr kinase/phosphorylase C-terminal" evidence="1">
    <location>
        <begin position="124"/>
        <end position="189"/>
    </location>
</feature>
<proteinExistence type="predicted"/>